<keyword evidence="3" id="KW-1185">Reference proteome</keyword>
<dbReference type="Pfam" id="PF01869">
    <property type="entry name" value="BcrAD_BadFG"/>
    <property type="match status" value="1"/>
</dbReference>
<evidence type="ECO:0000259" key="1">
    <source>
        <dbReference type="Pfam" id="PF01869"/>
    </source>
</evidence>
<proteinExistence type="predicted"/>
<dbReference type="EMBL" id="AMRI01000007">
    <property type="protein sequence ID" value="EKE75723.1"/>
    <property type="molecule type" value="Genomic_DNA"/>
</dbReference>
<dbReference type="Gene3D" id="3.30.420.40">
    <property type="match status" value="2"/>
</dbReference>
<dbReference type="InterPro" id="IPR043129">
    <property type="entry name" value="ATPase_NBD"/>
</dbReference>
<dbReference type="RefSeq" id="WP_008483727.1">
    <property type="nucleotide sequence ID" value="NZ_AMRI01000007.1"/>
</dbReference>
<evidence type="ECO:0000313" key="3">
    <source>
        <dbReference type="Proteomes" id="UP000006755"/>
    </source>
</evidence>
<dbReference type="eggNOG" id="COG2971">
    <property type="taxonomic scope" value="Bacteria"/>
</dbReference>
<dbReference type="Proteomes" id="UP000006755">
    <property type="component" value="Unassembled WGS sequence"/>
</dbReference>
<dbReference type="NCBIfam" id="NF046058">
    <property type="entry name" value="NagK_SO3507"/>
    <property type="match status" value="1"/>
</dbReference>
<dbReference type="STRING" id="745411.B3C1_06573"/>
<dbReference type="AlphaFoldDB" id="K2JKA3"/>
<dbReference type="PATRIC" id="fig|745411.4.peg.1304"/>
<comment type="caution">
    <text evidence="2">The sequence shown here is derived from an EMBL/GenBank/DDBJ whole genome shotgun (WGS) entry which is preliminary data.</text>
</comment>
<sequence length="299" mass="30159">MTSVDEKPLFLGIDGGGSKCRALLYSKNDGILGEGLAGPANPVQGLQRAQGAIVASAQQALASAGLSANLLGHLIVGAGLAGINAPRTRGLMEAWAHPFGAFYLTTDLHIACLGAHQGEEGAVIITGTGSSGFAQVGQAQQFLGGHGFPLGDKASGAWLGLAAVQATLLALDGLGPETSLAGAVLAETQCADSTALMDSYSGQASAAFAKLAALVFAQAQAGDRVAERIVEDGAAYLSAMAEQLTRVGSPRLTMIGGLTQLWQPYLAPKVAAKLAPALQTPEMGAVYFAQQVYAGGKAA</sequence>
<dbReference type="CDD" id="cd24082">
    <property type="entry name" value="ASKHA_NBD_GspK-like"/>
    <property type="match status" value="1"/>
</dbReference>
<dbReference type="PANTHER" id="PTHR43190:SF3">
    <property type="entry name" value="N-ACETYL-D-GLUCOSAMINE KINASE"/>
    <property type="match status" value="1"/>
</dbReference>
<reference evidence="2 3" key="1">
    <citation type="journal article" date="2012" name="J. Bacteriol.">
        <title>Genome Sequence of Gallaecimonas xiamenensis Type Strain 3-C-1.</title>
        <authorList>
            <person name="Lai Q."/>
            <person name="Wang L."/>
            <person name="Wang W."/>
            <person name="Shao Z."/>
        </authorList>
    </citation>
    <scope>NUCLEOTIDE SEQUENCE [LARGE SCALE GENOMIC DNA]</scope>
    <source>
        <strain evidence="2 3">3-C-1</strain>
    </source>
</reference>
<accession>K2JKA3</accession>
<gene>
    <name evidence="2" type="ORF">B3C1_06573</name>
</gene>
<dbReference type="InterPro" id="IPR052519">
    <property type="entry name" value="Euk-type_GlcNAc_Kinase"/>
</dbReference>
<dbReference type="PANTHER" id="PTHR43190">
    <property type="entry name" value="N-ACETYL-D-GLUCOSAMINE KINASE"/>
    <property type="match status" value="1"/>
</dbReference>
<name>K2JKA3_9GAMM</name>
<dbReference type="OrthoDB" id="9816014at2"/>
<evidence type="ECO:0000313" key="2">
    <source>
        <dbReference type="EMBL" id="EKE75723.1"/>
    </source>
</evidence>
<feature type="domain" description="ATPase BadF/BadG/BcrA/BcrD type" evidence="1">
    <location>
        <begin position="11"/>
        <end position="260"/>
    </location>
</feature>
<protein>
    <submittedName>
        <fullName evidence="2">BadF/BadG/BcrA/BcrD type ATPase</fullName>
    </submittedName>
</protein>
<dbReference type="InterPro" id="IPR002731">
    <property type="entry name" value="ATPase_BadF"/>
</dbReference>
<organism evidence="2 3">
    <name type="scientific">Gallaecimonas xiamenensis 3-C-1</name>
    <dbReference type="NCBI Taxonomy" id="745411"/>
    <lineage>
        <taxon>Bacteria</taxon>
        <taxon>Pseudomonadati</taxon>
        <taxon>Pseudomonadota</taxon>
        <taxon>Gammaproteobacteria</taxon>
        <taxon>Enterobacterales</taxon>
        <taxon>Gallaecimonadaceae</taxon>
        <taxon>Gallaecimonas</taxon>
    </lineage>
</organism>
<dbReference type="SUPFAM" id="SSF53067">
    <property type="entry name" value="Actin-like ATPase domain"/>
    <property type="match status" value="2"/>
</dbReference>